<evidence type="ECO:0000313" key="1">
    <source>
        <dbReference type="EMBL" id="MBB5700640.1"/>
    </source>
</evidence>
<dbReference type="RefSeq" id="WP_374828544.1">
    <property type="nucleotide sequence ID" value="NZ_JBHEET010000001.1"/>
</dbReference>
<comment type="caution">
    <text evidence="1">The sequence shown here is derived from an EMBL/GenBank/DDBJ whole genome shotgun (WGS) entry which is preliminary data.</text>
</comment>
<evidence type="ECO:0000313" key="2">
    <source>
        <dbReference type="Proteomes" id="UP000555546"/>
    </source>
</evidence>
<reference evidence="1 2" key="1">
    <citation type="submission" date="2020-08" db="EMBL/GenBank/DDBJ databases">
        <title>Genomic Encyclopedia of Type Strains, Phase IV (KMG-IV): sequencing the most valuable type-strain genomes for metagenomic binning, comparative biology and taxonomic classification.</title>
        <authorList>
            <person name="Goeker M."/>
        </authorList>
    </citation>
    <scope>NUCLEOTIDE SEQUENCE [LARGE SCALE GENOMIC DNA]</scope>
    <source>
        <strain evidence="1 2">DSM 26944</strain>
    </source>
</reference>
<keyword evidence="2" id="KW-1185">Reference proteome</keyword>
<name>A0A7W9AU55_9HYPH</name>
<gene>
    <name evidence="1" type="ORF">FHS76_000483</name>
</gene>
<dbReference type="EMBL" id="JACIJG010000002">
    <property type="protein sequence ID" value="MBB5700640.1"/>
    <property type="molecule type" value="Genomic_DNA"/>
</dbReference>
<protein>
    <submittedName>
        <fullName evidence="1">Uncharacterized protein</fullName>
    </submittedName>
</protein>
<dbReference type="Proteomes" id="UP000555546">
    <property type="component" value="Unassembled WGS sequence"/>
</dbReference>
<proteinExistence type="predicted"/>
<dbReference type="AlphaFoldDB" id="A0A7W9AU55"/>
<sequence>MKHNSVFIVVKQVSPEDAPRPFRVLETYVTSEGYRSRICSGAFHFQSDAQEYADALARGDE</sequence>
<organism evidence="1 2">
    <name type="scientific">Brucella daejeonensis</name>
    <dbReference type="NCBI Taxonomy" id="659015"/>
    <lineage>
        <taxon>Bacteria</taxon>
        <taxon>Pseudomonadati</taxon>
        <taxon>Pseudomonadota</taxon>
        <taxon>Alphaproteobacteria</taxon>
        <taxon>Hyphomicrobiales</taxon>
        <taxon>Brucellaceae</taxon>
        <taxon>Brucella/Ochrobactrum group</taxon>
        <taxon>Brucella</taxon>
    </lineage>
</organism>
<accession>A0A7W9AU55</accession>